<dbReference type="EMBL" id="VSSQ01036074">
    <property type="protein sequence ID" value="MPM88458.1"/>
    <property type="molecule type" value="Genomic_DNA"/>
</dbReference>
<feature type="region of interest" description="Disordered" evidence="1">
    <location>
        <begin position="1"/>
        <end position="140"/>
    </location>
</feature>
<reference evidence="2" key="1">
    <citation type="submission" date="2019-08" db="EMBL/GenBank/DDBJ databases">
        <authorList>
            <person name="Kucharzyk K."/>
            <person name="Murdoch R.W."/>
            <person name="Higgins S."/>
            <person name="Loffler F."/>
        </authorList>
    </citation>
    <scope>NUCLEOTIDE SEQUENCE</scope>
</reference>
<feature type="compositionally biased region" description="Basic and acidic residues" evidence="1">
    <location>
        <begin position="57"/>
        <end position="67"/>
    </location>
</feature>
<dbReference type="AlphaFoldDB" id="A0A645DHF4"/>
<feature type="compositionally biased region" description="Basic and acidic residues" evidence="1">
    <location>
        <begin position="130"/>
        <end position="140"/>
    </location>
</feature>
<gene>
    <name evidence="2" type="ORF">SDC9_135562</name>
</gene>
<sequence length="140" mass="15109">MGKGAPKQDAPGELLHRGQDAGARGGKAGNAFKQAVHKGREKPGEMEGQGTQSAHQQPDERHGEKALPGKKTVVLAGEGGQHHRKHGHKGNGENKRTGVLPVYHGNQKGQQQGHRLHHQSTTRQTQYKPIIHDENTSPEG</sequence>
<accession>A0A645DHF4</accession>
<protein>
    <submittedName>
        <fullName evidence="2">Uncharacterized protein</fullName>
    </submittedName>
</protein>
<evidence type="ECO:0000313" key="2">
    <source>
        <dbReference type="EMBL" id="MPM88458.1"/>
    </source>
</evidence>
<evidence type="ECO:0000256" key="1">
    <source>
        <dbReference type="SAM" id="MobiDB-lite"/>
    </source>
</evidence>
<proteinExistence type="predicted"/>
<name>A0A645DHF4_9ZZZZ</name>
<comment type="caution">
    <text evidence="2">The sequence shown here is derived from an EMBL/GenBank/DDBJ whole genome shotgun (WGS) entry which is preliminary data.</text>
</comment>
<organism evidence="2">
    <name type="scientific">bioreactor metagenome</name>
    <dbReference type="NCBI Taxonomy" id="1076179"/>
    <lineage>
        <taxon>unclassified sequences</taxon>
        <taxon>metagenomes</taxon>
        <taxon>ecological metagenomes</taxon>
    </lineage>
</organism>